<dbReference type="GO" id="GO:0005737">
    <property type="term" value="C:cytoplasm"/>
    <property type="evidence" value="ECO:0007669"/>
    <property type="project" value="UniProtKB-SubCell"/>
</dbReference>
<evidence type="ECO:0000256" key="1">
    <source>
        <dbReference type="ARBA" id="ARBA00022490"/>
    </source>
</evidence>
<dbReference type="Pfam" id="PF06723">
    <property type="entry name" value="MreB_Mbl"/>
    <property type="match status" value="1"/>
</dbReference>
<evidence type="ECO:0000256" key="2">
    <source>
        <dbReference type="ARBA" id="ARBA00022741"/>
    </source>
</evidence>
<dbReference type="GO" id="GO:0000902">
    <property type="term" value="P:cell morphogenesis"/>
    <property type="evidence" value="ECO:0007669"/>
    <property type="project" value="InterPro"/>
</dbReference>
<comment type="subcellular location">
    <subcellularLocation>
        <location evidence="6">Cytoplasm</location>
    </subcellularLocation>
    <text evidence="6">Membrane-associated.</text>
</comment>
<evidence type="ECO:0000256" key="6">
    <source>
        <dbReference type="HAMAP-Rule" id="MF_02207"/>
    </source>
</evidence>
<gene>
    <name evidence="6 7" type="primary">mreB</name>
    <name evidence="7" type="ORF">Epro_1323</name>
</gene>
<dbReference type="PATRIC" id="fig|1408281.3.peg.1367"/>
<feature type="binding site" evidence="6">
    <location>
        <begin position="211"/>
        <end position="214"/>
    </location>
    <ligand>
        <name>ATP</name>
        <dbReference type="ChEBI" id="CHEBI:30616"/>
    </ligand>
</feature>
<dbReference type="SUPFAM" id="SSF53067">
    <property type="entry name" value="Actin-like ATPase domain"/>
    <property type="match status" value="2"/>
</dbReference>
<keyword evidence="8" id="KW-1185">Reference proteome</keyword>
<comment type="caution">
    <text evidence="6">Lacks conserved residue(s) required for the propagation of feature annotation.</text>
</comment>
<dbReference type="PANTHER" id="PTHR42749:SF1">
    <property type="entry name" value="CELL SHAPE-DETERMINING PROTEIN MREB"/>
    <property type="match status" value="1"/>
</dbReference>
<dbReference type="CDD" id="cd10225">
    <property type="entry name" value="ASKHA_NBD_MreB-like"/>
    <property type="match status" value="1"/>
</dbReference>
<dbReference type="InterPro" id="IPR004753">
    <property type="entry name" value="MreB"/>
</dbReference>
<dbReference type="PANTHER" id="PTHR42749">
    <property type="entry name" value="CELL SHAPE-DETERMINING PROTEIN MREB"/>
    <property type="match status" value="1"/>
</dbReference>
<dbReference type="EMBL" id="CP009498">
    <property type="protein sequence ID" value="AKL98699.1"/>
    <property type="molecule type" value="Genomic_DNA"/>
</dbReference>
<dbReference type="PRINTS" id="PR01652">
    <property type="entry name" value="SHAPEPROTEIN"/>
</dbReference>
<accession>A0A0G3WMI4</accession>
<dbReference type="SMART" id="SM00268">
    <property type="entry name" value="ACTIN"/>
    <property type="match status" value="1"/>
</dbReference>
<keyword evidence="2 6" id="KW-0547">Nucleotide-binding</keyword>
<evidence type="ECO:0000256" key="4">
    <source>
        <dbReference type="ARBA" id="ARBA00022960"/>
    </source>
</evidence>
<comment type="similarity">
    <text evidence="5 6">Belongs to the FtsA/MreB family.</text>
</comment>
<sequence length="342" mass="37242">MFNYLFSLFSNDMGIDLGTASVLVYIKGQDIVLREPSVVAMEKDTKKVLAIGSEAKRMLGKTPANIIAIRPLRDGVIADFEATERMIRYFIKKVHNRRTLLHPRVVIGVPSGITEVERRAVRESAEQAGAREVYLIDEPMAAAIGAGIPIQEPEGSMIVDIGGGTTEVAVISLGGMVVAKSLNVAGDEMNESIVQYFRKKYNLIVGDNTSEEVKIKIGSVYPLEKELVMDVKGRDQVTGLPKTVRMTSEEMRIALTEPVKAIIEVIKNTLEETPAEIAADLVDRGIILSGGGSLIRGLPELLAQETELPVNLADDPLTCVARGTGAFLEELDNIKVSRKENL</sequence>
<keyword evidence="1 6" id="KW-0963">Cytoplasm</keyword>
<feature type="binding site" evidence="6">
    <location>
        <begin position="291"/>
        <end position="294"/>
    </location>
    <ligand>
        <name>ATP</name>
        <dbReference type="ChEBI" id="CHEBI:30616"/>
    </ligand>
</feature>
<comment type="subunit">
    <text evidence="6">Forms polymers.</text>
</comment>
<organism evidence="7 8">
    <name type="scientific">Endomicrobium proavitum</name>
    <dbReference type="NCBI Taxonomy" id="1408281"/>
    <lineage>
        <taxon>Bacteria</taxon>
        <taxon>Pseudomonadati</taxon>
        <taxon>Elusimicrobiota</taxon>
        <taxon>Endomicrobiia</taxon>
        <taxon>Endomicrobiales</taxon>
        <taxon>Endomicrobiaceae</taxon>
        <taxon>Endomicrobium</taxon>
    </lineage>
</organism>
<dbReference type="GO" id="GO:0008360">
    <property type="term" value="P:regulation of cell shape"/>
    <property type="evidence" value="ECO:0007669"/>
    <property type="project" value="UniProtKB-UniRule"/>
</dbReference>
<dbReference type="InterPro" id="IPR043129">
    <property type="entry name" value="ATPase_NBD"/>
</dbReference>
<dbReference type="AlphaFoldDB" id="A0A0G3WMI4"/>
<dbReference type="InterPro" id="IPR056546">
    <property type="entry name" value="MreB_MamK-like"/>
</dbReference>
<dbReference type="STRING" id="1408281.Epro_1323"/>
<feature type="binding site" evidence="6">
    <location>
        <begin position="163"/>
        <end position="165"/>
    </location>
    <ligand>
        <name>ATP</name>
        <dbReference type="ChEBI" id="CHEBI:30616"/>
    </ligand>
</feature>
<dbReference type="RefSeq" id="WP_272945916.1">
    <property type="nucleotide sequence ID" value="NZ_CP009498.1"/>
</dbReference>
<evidence type="ECO:0000313" key="8">
    <source>
        <dbReference type="Proteomes" id="UP000035337"/>
    </source>
</evidence>
<dbReference type="GO" id="GO:0005524">
    <property type="term" value="F:ATP binding"/>
    <property type="evidence" value="ECO:0007669"/>
    <property type="project" value="UniProtKB-KW"/>
</dbReference>
<reference evidence="7 8" key="1">
    <citation type="submission" date="2014-09" db="EMBL/GenBank/DDBJ databases">
        <title>Complete genome sequence of Endomicrobium proavitum.</title>
        <authorList>
            <person name="Zheng H."/>
        </authorList>
    </citation>
    <scope>NUCLEOTIDE SEQUENCE [LARGE SCALE GENOMIC DNA]</scope>
    <source>
        <strain evidence="7 8">Rsa215</strain>
    </source>
</reference>
<dbReference type="KEGG" id="epo:Epro_1323"/>
<keyword evidence="4 6" id="KW-0133">Cell shape</keyword>
<proteinExistence type="inferred from homology"/>
<evidence type="ECO:0000256" key="3">
    <source>
        <dbReference type="ARBA" id="ARBA00022840"/>
    </source>
</evidence>
<dbReference type="Proteomes" id="UP000035337">
    <property type="component" value="Chromosome"/>
</dbReference>
<comment type="function">
    <text evidence="6">Forms membrane-associated dynamic filaments that are essential for cell shape determination. Acts by regulating cell wall synthesis and cell elongation, and thus cell shape. A feedback loop between cell geometry and MreB localization may maintain elongated cell shape by targeting cell wall growth to regions of negative cell wall curvature.</text>
</comment>
<evidence type="ECO:0000313" key="7">
    <source>
        <dbReference type="EMBL" id="AKL98699.1"/>
    </source>
</evidence>
<dbReference type="NCBIfam" id="NF010539">
    <property type="entry name" value="PRK13927.1"/>
    <property type="match status" value="1"/>
</dbReference>
<name>A0A0G3WMI4_9BACT</name>
<dbReference type="HAMAP" id="MF_02207">
    <property type="entry name" value="MreB"/>
    <property type="match status" value="1"/>
</dbReference>
<dbReference type="NCBIfam" id="TIGR00904">
    <property type="entry name" value="mreB"/>
    <property type="match status" value="1"/>
</dbReference>
<evidence type="ECO:0000256" key="5">
    <source>
        <dbReference type="ARBA" id="ARBA00023458"/>
    </source>
</evidence>
<dbReference type="InterPro" id="IPR004000">
    <property type="entry name" value="Actin"/>
</dbReference>
<dbReference type="Gene3D" id="3.30.420.40">
    <property type="match status" value="2"/>
</dbReference>
<keyword evidence="3 6" id="KW-0067">ATP-binding</keyword>
<protein>
    <recommendedName>
        <fullName evidence="6">Cell shape-determining protein MreB</fullName>
    </recommendedName>
</protein>